<gene>
    <name evidence="2" type="ORF">ASIM_LOCUS6528</name>
</gene>
<feature type="transmembrane region" description="Helical" evidence="1">
    <location>
        <begin position="67"/>
        <end position="86"/>
    </location>
</feature>
<accession>A0A0M3JGJ3</accession>
<keyword evidence="1" id="KW-0812">Transmembrane</keyword>
<evidence type="ECO:0000313" key="4">
    <source>
        <dbReference type="WBParaSite" id="ASIM_0000674801-mRNA-1"/>
    </source>
</evidence>
<dbReference type="WBParaSite" id="ASIM_0000674801-mRNA-1">
    <property type="protein sequence ID" value="ASIM_0000674801-mRNA-1"/>
    <property type="gene ID" value="ASIM_0000674801"/>
</dbReference>
<organism evidence="4">
    <name type="scientific">Anisakis simplex</name>
    <name type="common">Herring worm</name>
    <dbReference type="NCBI Taxonomy" id="6269"/>
    <lineage>
        <taxon>Eukaryota</taxon>
        <taxon>Metazoa</taxon>
        <taxon>Ecdysozoa</taxon>
        <taxon>Nematoda</taxon>
        <taxon>Chromadorea</taxon>
        <taxon>Rhabditida</taxon>
        <taxon>Spirurina</taxon>
        <taxon>Ascaridomorpha</taxon>
        <taxon>Ascaridoidea</taxon>
        <taxon>Anisakidae</taxon>
        <taxon>Anisakis</taxon>
        <taxon>Anisakis simplex complex</taxon>
    </lineage>
</organism>
<name>A0A0M3JGJ3_ANISI</name>
<evidence type="ECO:0000313" key="3">
    <source>
        <dbReference type="Proteomes" id="UP000267096"/>
    </source>
</evidence>
<reference evidence="2 3" key="2">
    <citation type="submission" date="2018-11" db="EMBL/GenBank/DDBJ databases">
        <authorList>
            <consortium name="Pathogen Informatics"/>
        </authorList>
    </citation>
    <scope>NUCLEOTIDE SEQUENCE [LARGE SCALE GENOMIC DNA]</scope>
</reference>
<feature type="transmembrane region" description="Helical" evidence="1">
    <location>
        <begin position="107"/>
        <end position="138"/>
    </location>
</feature>
<protein>
    <submittedName>
        <fullName evidence="4">ER membrane protein complex subunit 6</fullName>
    </submittedName>
</protein>
<evidence type="ECO:0000256" key="1">
    <source>
        <dbReference type="SAM" id="Phobius"/>
    </source>
</evidence>
<keyword evidence="1" id="KW-1133">Transmembrane helix</keyword>
<dbReference type="EMBL" id="UYRR01014316">
    <property type="protein sequence ID" value="VDK27201.1"/>
    <property type="molecule type" value="Genomic_DNA"/>
</dbReference>
<reference evidence="4" key="1">
    <citation type="submission" date="2017-02" db="UniProtKB">
        <authorList>
            <consortium name="WormBaseParasite"/>
        </authorList>
    </citation>
    <scope>IDENTIFICATION</scope>
</reference>
<dbReference type="AlphaFoldDB" id="A0A0M3JGJ3"/>
<keyword evidence="1" id="KW-0472">Membrane</keyword>
<sequence length="139" mass="15439">MGFFRRALMQVTNVHEKDWKRAHLDTEKSLNASEKYGNIPAIPADIGYKSGKKTSGSAGGGVVQHAMGNPGVVLGMGLTALALLGMMRSSFLGDKLGAQKYMRLVCLLRLLVLLLCFVFVIYYYCYYVFLLCSVMVMIW</sequence>
<keyword evidence="3" id="KW-1185">Reference proteome</keyword>
<proteinExistence type="predicted"/>
<evidence type="ECO:0000313" key="2">
    <source>
        <dbReference type="EMBL" id="VDK27201.1"/>
    </source>
</evidence>
<dbReference type="OrthoDB" id="6604018at2759"/>
<dbReference type="Proteomes" id="UP000267096">
    <property type="component" value="Unassembled WGS sequence"/>
</dbReference>